<accession>A0A0S3S9A3</accession>
<evidence type="ECO:0000313" key="1">
    <source>
        <dbReference type="EMBL" id="BAT89369.1"/>
    </source>
</evidence>
<dbReference type="Proteomes" id="UP000291084">
    <property type="component" value="Chromosome 6"/>
</dbReference>
<gene>
    <name evidence="1" type="primary">Vigan.06G031400</name>
    <name evidence="1" type="ORF">VIGAN_06031400</name>
</gene>
<keyword evidence="2" id="KW-1185">Reference proteome</keyword>
<protein>
    <submittedName>
        <fullName evidence="1">Uncharacterized protein</fullName>
    </submittedName>
</protein>
<name>A0A0S3S9A3_PHAAN</name>
<reference evidence="1 2" key="1">
    <citation type="journal article" date="2015" name="Sci. Rep.">
        <title>The power of single molecule real-time sequencing technology in the de novo assembly of a eukaryotic genome.</title>
        <authorList>
            <person name="Sakai H."/>
            <person name="Naito K."/>
            <person name="Ogiso-Tanaka E."/>
            <person name="Takahashi Y."/>
            <person name="Iseki K."/>
            <person name="Muto C."/>
            <person name="Satou K."/>
            <person name="Teruya K."/>
            <person name="Shiroma A."/>
            <person name="Shimoji M."/>
            <person name="Hirano T."/>
            <person name="Itoh T."/>
            <person name="Kaga A."/>
            <person name="Tomooka N."/>
        </authorList>
    </citation>
    <scope>NUCLEOTIDE SEQUENCE [LARGE SCALE GENOMIC DNA]</scope>
    <source>
        <strain evidence="2">cv. Shumari</strain>
    </source>
</reference>
<organism evidence="1 2">
    <name type="scientific">Vigna angularis var. angularis</name>
    <dbReference type="NCBI Taxonomy" id="157739"/>
    <lineage>
        <taxon>Eukaryota</taxon>
        <taxon>Viridiplantae</taxon>
        <taxon>Streptophyta</taxon>
        <taxon>Embryophyta</taxon>
        <taxon>Tracheophyta</taxon>
        <taxon>Spermatophyta</taxon>
        <taxon>Magnoliopsida</taxon>
        <taxon>eudicotyledons</taxon>
        <taxon>Gunneridae</taxon>
        <taxon>Pentapetalae</taxon>
        <taxon>rosids</taxon>
        <taxon>fabids</taxon>
        <taxon>Fabales</taxon>
        <taxon>Fabaceae</taxon>
        <taxon>Papilionoideae</taxon>
        <taxon>50 kb inversion clade</taxon>
        <taxon>NPAAA clade</taxon>
        <taxon>indigoferoid/millettioid clade</taxon>
        <taxon>Phaseoleae</taxon>
        <taxon>Vigna</taxon>
    </lineage>
</organism>
<evidence type="ECO:0000313" key="2">
    <source>
        <dbReference type="Proteomes" id="UP000291084"/>
    </source>
</evidence>
<sequence>MSTFPRIQMQKSYLRRNQHLFFPSNQGHQLSTLSEMSKVQGKATIGNVYSYSRLRTPHSIENYLITNGEIVCHHSHRLTSASNV</sequence>
<dbReference type="EMBL" id="AP015039">
    <property type="protein sequence ID" value="BAT89369.1"/>
    <property type="molecule type" value="Genomic_DNA"/>
</dbReference>
<proteinExistence type="predicted"/>
<dbReference type="AlphaFoldDB" id="A0A0S3S9A3"/>